<evidence type="ECO:0000313" key="3">
    <source>
        <dbReference type="EMBL" id="ORX93960.1"/>
    </source>
</evidence>
<feature type="region of interest" description="Disordered" evidence="1">
    <location>
        <begin position="70"/>
        <end position="100"/>
    </location>
</feature>
<dbReference type="InParanoid" id="A0A1Y1Y7H7"/>
<dbReference type="Gene3D" id="2.60.40.2440">
    <property type="entry name" value="Carbohydrate binding type-21 domain"/>
    <property type="match status" value="1"/>
</dbReference>
<dbReference type="InterPro" id="IPR050782">
    <property type="entry name" value="PP1_regulatory_subunit_3"/>
</dbReference>
<dbReference type="EMBL" id="MCFE01000217">
    <property type="protein sequence ID" value="ORX93960.1"/>
    <property type="molecule type" value="Genomic_DNA"/>
</dbReference>
<dbReference type="GO" id="GO:2001069">
    <property type="term" value="F:glycogen binding"/>
    <property type="evidence" value="ECO:0007669"/>
    <property type="project" value="TreeGrafter"/>
</dbReference>
<dbReference type="AlphaFoldDB" id="A0A1Y1Y7H7"/>
<gene>
    <name evidence="3" type="ORF">K493DRAFT_315721</name>
</gene>
<dbReference type="PROSITE" id="PS51159">
    <property type="entry name" value="CBM21"/>
    <property type="match status" value="1"/>
</dbReference>
<feature type="region of interest" description="Disordered" evidence="1">
    <location>
        <begin position="1"/>
        <end position="26"/>
    </location>
</feature>
<comment type="caution">
    <text evidence="3">The sequence shown here is derived from an EMBL/GenBank/DDBJ whole genome shotgun (WGS) entry which is preliminary data.</text>
</comment>
<feature type="compositionally biased region" description="Polar residues" evidence="1">
    <location>
        <begin position="238"/>
        <end position="248"/>
    </location>
</feature>
<dbReference type="InterPro" id="IPR005036">
    <property type="entry name" value="CBM21_dom"/>
</dbReference>
<accession>A0A1Y1Y7H7</accession>
<dbReference type="GO" id="GO:0008157">
    <property type="term" value="F:protein phosphatase 1 binding"/>
    <property type="evidence" value="ECO:0007669"/>
    <property type="project" value="TreeGrafter"/>
</dbReference>
<evidence type="ECO:0000256" key="1">
    <source>
        <dbReference type="SAM" id="MobiDB-lite"/>
    </source>
</evidence>
<evidence type="ECO:0000259" key="2">
    <source>
        <dbReference type="PROSITE" id="PS51159"/>
    </source>
</evidence>
<sequence length="392" mass="43850">MATVLDTSKTLCTKPSSRPVPPPLVRKKSGEIVKPAIKPKLVRYNSTPTKFVHFDSQLEYVKLFMKSERPESISNPPSDEECSGSDDFSESSSDSEEEMQLSIRLPNFPPSFFSLHSRPVVVEKVYLTDDKSRLMGNVMVHNLAFHKSITLRYTFDFWQSVQEIELEYQDVVVQSSDSFPGVDKFRFNLDLNGKVSLKVGAPKKNMFFAIRYQVNGHEIWDNNEGVNYQVEFVVSKPPSSRRANSWPASDSSDKLLSLSHSKPAPLKSAFSGKLGSRYSFGMTLGPFTSEPLDVHYDDAPKPSFSSSYFFSTKNSAGPKGLRVPNHSGRHGYSTSSWDDPAADRNYARYSSNRTPDYTSSSIYGSYDHYSGSSISRYSSPYGASHTATCIRG</sequence>
<evidence type="ECO:0000313" key="4">
    <source>
        <dbReference type="Proteomes" id="UP000193498"/>
    </source>
</evidence>
<dbReference type="InterPro" id="IPR038175">
    <property type="entry name" value="CBM21_dom_sf"/>
</dbReference>
<reference evidence="3 4" key="1">
    <citation type="submission" date="2016-07" db="EMBL/GenBank/DDBJ databases">
        <title>Pervasive Adenine N6-methylation of Active Genes in Fungi.</title>
        <authorList>
            <consortium name="DOE Joint Genome Institute"/>
            <person name="Mondo S.J."/>
            <person name="Dannebaum R.O."/>
            <person name="Kuo R.C."/>
            <person name="Labutti K."/>
            <person name="Haridas S."/>
            <person name="Kuo A."/>
            <person name="Salamov A."/>
            <person name="Ahrendt S.R."/>
            <person name="Lipzen A."/>
            <person name="Sullivan W."/>
            <person name="Andreopoulos W.B."/>
            <person name="Clum A."/>
            <person name="Lindquist E."/>
            <person name="Daum C."/>
            <person name="Ramamoorthy G.K."/>
            <person name="Gryganskyi A."/>
            <person name="Culley D."/>
            <person name="Magnuson J.K."/>
            <person name="James T.Y."/>
            <person name="O'Malley M.A."/>
            <person name="Stajich J.E."/>
            <person name="Spatafora J.W."/>
            <person name="Visel A."/>
            <person name="Grigoriev I.V."/>
        </authorList>
    </citation>
    <scope>NUCLEOTIDE SEQUENCE [LARGE SCALE GENOMIC DNA]</scope>
    <source>
        <strain evidence="3 4">CBS 931.73</strain>
    </source>
</reference>
<dbReference type="STRING" id="1314790.A0A1Y1Y7H7"/>
<feature type="domain" description="CBM21" evidence="2">
    <location>
        <begin position="114"/>
        <end position="231"/>
    </location>
</feature>
<name>A0A1Y1Y7H7_9FUNG</name>
<protein>
    <recommendedName>
        <fullName evidence="2">CBM21 domain-containing protein</fullName>
    </recommendedName>
</protein>
<dbReference type="Pfam" id="PF03370">
    <property type="entry name" value="CBM_21"/>
    <property type="match status" value="1"/>
</dbReference>
<dbReference type="OrthoDB" id="1881at2759"/>
<feature type="compositionally biased region" description="Acidic residues" evidence="1">
    <location>
        <begin position="78"/>
        <end position="99"/>
    </location>
</feature>
<feature type="region of interest" description="Disordered" evidence="1">
    <location>
        <begin position="238"/>
        <end position="257"/>
    </location>
</feature>
<dbReference type="GO" id="GO:0000164">
    <property type="term" value="C:protein phosphatase type 1 complex"/>
    <property type="evidence" value="ECO:0007669"/>
    <property type="project" value="TreeGrafter"/>
</dbReference>
<organism evidence="3 4">
    <name type="scientific">Basidiobolus meristosporus CBS 931.73</name>
    <dbReference type="NCBI Taxonomy" id="1314790"/>
    <lineage>
        <taxon>Eukaryota</taxon>
        <taxon>Fungi</taxon>
        <taxon>Fungi incertae sedis</taxon>
        <taxon>Zoopagomycota</taxon>
        <taxon>Entomophthoromycotina</taxon>
        <taxon>Basidiobolomycetes</taxon>
        <taxon>Basidiobolales</taxon>
        <taxon>Basidiobolaceae</taxon>
        <taxon>Basidiobolus</taxon>
    </lineage>
</organism>
<dbReference type="PANTHER" id="PTHR12307:SF36">
    <property type="entry name" value="GLYCOGEN-BINDING SUBUNIT 76A"/>
    <property type="match status" value="1"/>
</dbReference>
<dbReference type="Proteomes" id="UP000193498">
    <property type="component" value="Unassembled WGS sequence"/>
</dbReference>
<keyword evidence="4" id="KW-1185">Reference proteome</keyword>
<proteinExistence type="predicted"/>
<feature type="compositionally biased region" description="Polar residues" evidence="1">
    <location>
        <begin position="1"/>
        <end position="13"/>
    </location>
</feature>
<dbReference type="GO" id="GO:0005979">
    <property type="term" value="P:regulation of glycogen biosynthetic process"/>
    <property type="evidence" value="ECO:0007669"/>
    <property type="project" value="TreeGrafter"/>
</dbReference>
<dbReference type="PANTHER" id="PTHR12307">
    <property type="entry name" value="PROTEIN PHOSPHATASE 1 REGULATORY SUBUNIT"/>
    <property type="match status" value="1"/>
</dbReference>